<keyword evidence="3" id="KW-1185">Reference proteome</keyword>
<name>A0A3A6PDB5_9BACL</name>
<dbReference type="OrthoDB" id="1909991at2"/>
<organism evidence="2 3">
    <name type="scientific">Paenibacillus pinisoli</name>
    <dbReference type="NCBI Taxonomy" id="1276110"/>
    <lineage>
        <taxon>Bacteria</taxon>
        <taxon>Bacillati</taxon>
        <taxon>Bacillota</taxon>
        <taxon>Bacilli</taxon>
        <taxon>Bacillales</taxon>
        <taxon>Paenibacillaceae</taxon>
        <taxon>Paenibacillus</taxon>
    </lineage>
</organism>
<dbReference type="RefSeq" id="WP_120113581.1">
    <property type="nucleotide sequence ID" value="NZ_QXQB01000005.1"/>
</dbReference>
<gene>
    <name evidence="2" type="ORF">D3P09_22040</name>
</gene>
<dbReference type="AlphaFoldDB" id="A0A3A6PDB5"/>
<evidence type="ECO:0000313" key="2">
    <source>
        <dbReference type="EMBL" id="RJX37656.1"/>
    </source>
</evidence>
<proteinExistence type="predicted"/>
<dbReference type="PROSITE" id="PS51257">
    <property type="entry name" value="PROKAR_LIPOPROTEIN"/>
    <property type="match status" value="1"/>
</dbReference>
<feature type="signal peptide" evidence="1">
    <location>
        <begin position="1"/>
        <end position="22"/>
    </location>
</feature>
<dbReference type="Proteomes" id="UP000267798">
    <property type="component" value="Unassembled WGS sequence"/>
</dbReference>
<reference evidence="2 3" key="1">
    <citation type="submission" date="2018-09" db="EMBL/GenBank/DDBJ databases">
        <title>Paenibacillus aracenensis nov. sp. isolated from a cave in southern Spain.</title>
        <authorList>
            <person name="Jurado V."/>
            <person name="Gutierrez-Patricio S."/>
            <person name="Gonzalez-Pimentel J.L."/>
            <person name="Miller A.Z."/>
            <person name="Laiz L."/>
            <person name="Saiz-Jimenez C."/>
        </authorList>
    </citation>
    <scope>NUCLEOTIDE SEQUENCE [LARGE SCALE GENOMIC DNA]</scope>
    <source>
        <strain evidence="2 3">JCM 19203</strain>
    </source>
</reference>
<evidence type="ECO:0000313" key="3">
    <source>
        <dbReference type="Proteomes" id="UP000267798"/>
    </source>
</evidence>
<dbReference type="EMBL" id="QXQB01000005">
    <property type="protein sequence ID" value="RJX37656.1"/>
    <property type="molecule type" value="Genomic_DNA"/>
</dbReference>
<keyword evidence="1" id="KW-0732">Signal</keyword>
<comment type="caution">
    <text evidence="2">The sequence shown here is derived from an EMBL/GenBank/DDBJ whole genome shotgun (WGS) entry which is preliminary data.</text>
</comment>
<protein>
    <submittedName>
        <fullName evidence="2">Uncharacterized protein</fullName>
    </submittedName>
</protein>
<evidence type="ECO:0000256" key="1">
    <source>
        <dbReference type="SAM" id="SignalP"/>
    </source>
</evidence>
<sequence>MRAWILIVCTALLLAGCGSDQAKQEERKNHSFEEHVLGNPTPQMVLQRNPAADIMMYSHVVLIAGSDWVNETELTKDTLLSRISLQTDDPAKFVNGTASKLPIGTKIYEVKERGDILIAETDKGDIRYYKLIEG</sequence>
<accession>A0A3A6PDB5</accession>
<feature type="chain" id="PRO_5017286717" evidence="1">
    <location>
        <begin position="23"/>
        <end position="134"/>
    </location>
</feature>